<feature type="transmembrane region" description="Helical" evidence="14">
    <location>
        <begin position="67"/>
        <end position="84"/>
    </location>
</feature>
<dbReference type="InterPro" id="IPR044492">
    <property type="entry name" value="P_typ_ATPase_HD_dom"/>
</dbReference>
<dbReference type="InterPro" id="IPR008250">
    <property type="entry name" value="ATPase_P-typ_transduc_dom_A_sf"/>
</dbReference>
<keyword evidence="3" id="KW-0813">Transport</keyword>
<keyword evidence="6 14" id="KW-0812">Transmembrane</keyword>
<keyword evidence="8" id="KW-0067">ATP-binding</keyword>
<keyword evidence="9" id="KW-0460">Magnesium</keyword>
<dbReference type="InterPro" id="IPR006068">
    <property type="entry name" value="ATPase_P-typ_cation-transptr_C"/>
</dbReference>
<protein>
    <submittedName>
        <fullName evidence="16">P-type ATPase, translocating</fullName>
    </submittedName>
</protein>
<feature type="domain" description="Cation-transporting P-type ATPase N-terminal" evidence="15">
    <location>
        <begin position="14"/>
        <end position="87"/>
    </location>
</feature>
<dbReference type="PATRIC" id="fig|1348973.3.peg.722"/>
<dbReference type="SUPFAM" id="SSF56784">
    <property type="entry name" value="HAD-like"/>
    <property type="match status" value="1"/>
</dbReference>
<dbReference type="Gene3D" id="3.40.1110.10">
    <property type="entry name" value="Calcium-transporting ATPase, cytoplasmic domain N"/>
    <property type="match status" value="1"/>
</dbReference>
<keyword evidence="12" id="KW-0406">Ion transport</keyword>
<dbReference type="Pfam" id="PF00689">
    <property type="entry name" value="Cation_ATPase_C"/>
    <property type="match status" value="1"/>
</dbReference>
<evidence type="ECO:0000256" key="10">
    <source>
        <dbReference type="ARBA" id="ARBA00022967"/>
    </source>
</evidence>
<evidence type="ECO:0000259" key="15">
    <source>
        <dbReference type="SMART" id="SM00831"/>
    </source>
</evidence>
<feature type="transmembrane region" description="Helical" evidence="14">
    <location>
        <begin position="874"/>
        <end position="900"/>
    </location>
</feature>
<sequence>MAGNDSVRQIDKQFISSIKPSSAFEYLNTKECGLSNVDVQERATIYGKNTIKTKKAFHPVRRFTKQLFNLLAIMLWIASILAIIAGTPLLSYVMWTIIIINTIFSFIQERKADQALQALEKMIPNNVKVYRDGELSVLPADELVPGDVISLMAGDKVPADVRIVSAAGLFVDNSMLTGESIPVDRDGEGDPLEGKSIVNSRNLLFAGTTITGGEATAIVYATGKNTQIGNITQSTAQIKRRKSTLEYQIQKITKTLIIIALILGLLAFVISTFVTGIHINVALIFAIGIIVANIPEGLMPTVSLSLAMGMQRLAKKNALVKKQSAVETLSSTSVICTDKTGTLTQNIIFAKKIWTADGVVDISGEGYGKQGELIGVTDRNKQTLERLFTASTICADTVLHSDETEPNKWKVIGDPTEAAILIAAQKFGICVDDLEKQYERTIVIPFSSATKTMSVLARNKQNSSFEINHLLQFTKGDPAKVIDHCRYIFREGQAVTLTQEEKLQINAYKDEMAGEGYRIIAIAYSDHIGDVEAIFGDLVLLGLVIMYDPPKERVAAAIADCYRAGIKVTVVTGDYSLTAAAIAKQIGIIRDQYIAITGAELEKMSKEELGKKIDTDIPVIFARTTPKDKLKIVDAYQSLGHIVAATGDGINDVLALRKADIGISMGKNGSDAAIESSDVVLLDDNFATIVEAVKEGRAIYSNIQKFITYILASNIPEVLPFLAMGIFNIPLALTVLLVLAIDIGTDLIPAISLGQEIPDDDVLDHPPRDPHKNILDKNVLLRAYGFLGVIEAGMLFVMYLLTWNHFGFTVSEIRSFTAAIADGTASEQIMYVYKYAITLSFGAVVACQIGNILVCRSARQPFYKSMKKKNHLMIWGIVIEIGLFLLIAYTPLFQLLFGTIAPKVEHLLVLLVCPIVLISVEELRKWVVRRTRKRFV</sequence>
<dbReference type="EMBL" id="JJRY01000002">
    <property type="protein sequence ID" value="KEF39730.1"/>
    <property type="molecule type" value="Genomic_DNA"/>
</dbReference>
<dbReference type="FunFam" id="2.70.150.10:FF:000160">
    <property type="entry name" value="Sarcoplasmic/endoplasmic reticulum calcium ATPase 1"/>
    <property type="match status" value="1"/>
</dbReference>
<keyword evidence="4" id="KW-1003">Cell membrane</keyword>
<keyword evidence="7" id="KW-0547">Nucleotide-binding</keyword>
<dbReference type="AlphaFoldDB" id="A0A072P2M6"/>
<dbReference type="Pfam" id="PF00690">
    <property type="entry name" value="Cation_ATPase_N"/>
    <property type="match status" value="1"/>
</dbReference>
<dbReference type="PROSITE" id="PS00154">
    <property type="entry name" value="ATPASE_E1_E2"/>
    <property type="match status" value="1"/>
</dbReference>
<dbReference type="InterPro" id="IPR059000">
    <property type="entry name" value="ATPase_P-type_domA"/>
</dbReference>
<dbReference type="GO" id="GO:0005524">
    <property type="term" value="F:ATP binding"/>
    <property type="evidence" value="ECO:0007669"/>
    <property type="project" value="UniProtKB-KW"/>
</dbReference>
<dbReference type="InterPro" id="IPR050510">
    <property type="entry name" value="Cation_transp_ATPase_P-type"/>
</dbReference>
<gene>
    <name evidence="16" type="ORF">M670_00751</name>
</gene>
<evidence type="ECO:0000256" key="7">
    <source>
        <dbReference type="ARBA" id="ARBA00022741"/>
    </source>
</evidence>
<evidence type="ECO:0000256" key="14">
    <source>
        <dbReference type="SAM" id="Phobius"/>
    </source>
</evidence>
<dbReference type="NCBIfam" id="TIGR01494">
    <property type="entry name" value="ATPase_P-type"/>
    <property type="match status" value="2"/>
</dbReference>
<feature type="transmembrane region" description="Helical" evidence="14">
    <location>
        <begin position="779"/>
        <end position="801"/>
    </location>
</feature>
<dbReference type="SUPFAM" id="SSF81660">
    <property type="entry name" value="Metal cation-transporting ATPase, ATP-binding domain N"/>
    <property type="match status" value="1"/>
</dbReference>
<feature type="transmembrane region" description="Helical" evidence="14">
    <location>
        <begin position="906"/>
        <end position="924"/>
    </location>
</feature>
<evidence type="ECO:0000313" key="17">
    <source>
        <dbReference type="Proteomes" id="UP000027936"/>
    </source>
</evidence>
<keyword evidence="11 14" id="KW-1133">Transmembrane helix</keyword>
<dbReference type="GO" id="GO:0006811">
    <property type="term" value="P:monoatomic ion transport"/>
    <property type="evidence" value="ECO:0007669"/>
    <property type="project" value="UniProtKB-KW"/>
</dbReference>
<dbReference type="PANTHER" id="PTHR43294">
    <property type="entry name" value="SODIUM/POTASSIUM-TRANSPORTING ATPASE SUBUNIT ALPHA"/>
    <property type="match status" value="1"/>
</dbReference>
<dbReference type="InterPro" id="IPR023298">
    <property type="entry name" value="ATPase_P-typ_TM_dom_sf"/>
</dbReference>
<keyword evidence="13 14" id="KW-0472">Membrane</keyword>
<dbReference type="SFLD" id="SFLDG00002">
    <property type="entry name" value="C1.7:_P-type_atpase_like"/>
    <property type="match status" value="1"/>
</dbReference>
<dbReference type="PRINTS" id="PR00119">
    <property type="entry name" value="CATATPASE"/>
</dbReference>
<evidence type="ECO:0000256" key="13">
    <source>
        <dbReference type="ARBA" id="ARBA00023136"/>
    </source>
</evidence>
<evidence type="ECO:0000256" key="8">
    <source>
        <dbReference type="ARBA" id="ARBA00022840"/>
    </source>
</evidence>
<dbReference type="Pfam" id="PF00122">
    <property type="entry name" value="E1-E2_ATPase"/>
    <property type="match status" value="1"/>
</dbReference>
<dbReference type="Gene3D" id="1.20.1110.10">
    <property type="entry name" value="Calcium-transporting ATPase, transmembrane domain"/>
    <property type="match status" value="1"/>
</dbReference>
<dbReference type="SFLD" id="SFLDF00027">
    <property type="entry name" value="p-type_atpase"/>
    <property type="match status" value="1"/>
</dbReference>
<evidence type="ECO:0000256" key="6">
    <source>
        <dbReference type="ARBA" id="ARBA00022692"/>
    </source>
</evidence>
<dbReference type="InterPro" id="IPR023214">
    <property type="entry name" value="HAD_sf"/>
</dbReference>
<keyword evidence="5" id="KW-0597">Phosphoprotein</keyword>
<dbReference type="SMART" id="SM00831">
    <property type="entry name" value="Cation_ATPase_N"/>
    <property type="match status" value="1"/>
</dbReference>
<accession>A0A072P2M6</accession>
<organism evidence="16 17">
    <name type="scientific">Schinkia azotoformans MEV2011</name>
    <dbReference type="NCBI Taxonomy" id="1348973"/>
    <lineage>
        <taxon>Bacteria</taxon>
        <taxon>Bacillati</taxon>
        <taxon>Bacillota</taxon>
        <taxon>Bacilli</taxon>
        <taxon>Bacillales</taxon>
        <taxon>Bacillaceae</taxon>
        <taxon>Calidifontibacillus/Schinkia group</taxon>
        <taxon>Schinkia</taxon>
    </lineage>
</organism>
<dbReference type="PRINTS" id="PR00121">
    <property type="entry name" value="NAKATPASE"/>
</dbReference>
<dbReference type="Gene3D" id="2.70.150.10">
    <property type="entry name" value="Calcium-transporting ATPase, cytoplasmic transduction domain A"/>
    <property type="match status" value="1"/>
</dbReference>
<keyword evidence="10" id="KW-1278">Translocase</keyword>
<evidence type="ECO:0000256" key="4">
    <source>
        <dbReference type="ARBA" id="ARBA00022475"/>
    </source>
</evidence>
<dbReference type="InterPro" id="IPR023299">
    <property type="entry name" value="ATPase_P-typ_cyto_dom_N"/>
</dbReference>
<evidence type="ECO:0000256" key="2">
    <source>
        <dbReference type="ARBA" id="ARBA00005675"/>
    </source>
</evidence>
<evidence type="ECO:0000256" key="12">
    <source>
        <dbReference type="ARBA" id="ARBA00023065"/>
    </source>
</evidence>
<dbReference type="SFLD" id="SFLDS00003">
    <property type="entry name" value="Haloacid_Dehalogenase"/>
    <property type="match status" value="1"/>
</dbReference>
<comment type="subcellular location">
    <subcellularLocation>
        <location evidence="1">Cell membrane</location>
        <topology evidence="1">Multi-pass membrane protein</topology>
    </subcellularLocation>
</comment>
<dbReference type="Proteomes" id="UP000027936">
    <property type="component" value="Unassembled WGS sequence"/>
</dbReference>
<dbReference type="GO" id="GO:0005886">
    <property type="term" value="C:plasma membrane"/>
    <property type="evidence" value="ECO:0007669"/>
    <property type="project" value="UniProtKB-SubCell"/>
</dbReference>
<dbReference type="InterPro" id="IPR001757">
    <property type="entry name" value="P_typ_ATPase"/>
</dbReference>
<evidence type="ECO:0000256" key="11">
    <source>
        <dbReference type="ARBA" id="ARBA00022989"/>
    </source>
</evidence>
<feature type="transmembrane region" description="Helical" evidence="14">
    <location>
        <begin position="832"/>
        <end position="854"/>
    </location>
</feature>
<dbReference type="InterPro" id="IPR036412">
    <property type="entry name" value="HAD-like_sf"/>
</dbReference>
<dbReference type="RefSeq" id="WP_035193397.1">
    <property type="nucleotide sequence ID" value="NZ_JJRY01000002.1"/>
</dbReference>
<dbReference type="SUPFAM" id="SSF81665">
    <property type="entry name" value="Calcium ATPase, transmembrane domain M"/>
    <property type="match status" value="1"/>
</dbReference>
<dbReference type="GO" id="GO:0016887">
    <property type="term" value="F:ATP hydrolysis activity"/>
    <property type="evidence" value="ECO:0007669"/>
    <property type="project" value="InterPro"/>
</dbReference>
<dbReference type="SUPFAM" id="SSF81653">
    <property type="entry name" value="Calcium ATPase, transduction domain A"/>
    <property type="match status" value="1"/>
</dbReference>
<evidence type="ECO:0000313" key="16">
    <source>
        <dbReference type="EMBL" id="KEF39730.1"/>
    </source>
</evidence>
<dbReference type="OrthoDB" id="9813266at2"/>
<feature type="transmembrane region" description="Helical" evidence="14">
    <location>
        <begin position="90"/>
        <end position="107"/>
    </location>
</feature>
<evidence type="ECO:0000256" key="1">
    <source>
        <dbReference type="ARBA" id="ARBA00004651"/>
    </source>
</evidence>
<name>A0A072P2M6_SCHAZ</name>
<evidence type="ECO:0000256" key="3">
    <source>
        <dbReference type="ARBA" id="ARBA00022448"/>
    </source>
</evidence>
<comment type="similarity">
    <text evidence="2">Belongs to the cation transport ATPase (P-type) (TC 3.A.3) family. Type IIA subfamily.</text>
</comment>
<reference evidence="16 17" key="1">
    <citation type="submission" date="2014-04" db="EMBL/GenBank/DDBJ databases">
        <title>Draft genome sequence of Bacillus azotoformans MEV2011, a (co-) denitrifying strain unable to grow in the presence of oxygen.</title>
        <authorList>
            <person name="Nielsen M."/>
            <person name="Schreiber L."/>
            <person name="Finster K."/>
            <person name="Schramm A."/>
        </authorList>
    </citation>
    <scope>NUCLEOTIDE SEQUENCE [LARGE SCALE GENOMIC DNA]</scope>
    <source>
        <strain evidence="16 17">MEV2011</strain>
    </source>
</reference>
<proteinExistence type="inferred from homology"/>
<evidence type="ECO:0000256" key="9">
    <source>
        <dbReference type="ARBA" id="ARBA00022842"/>
    </source>
</evidence>
<evidence type="ECO:0000256" key="5">
    <source>
        <dbReference type="ARBA" id="ARBA00022553"/>
    </source>
</evidence>
<dbReference type="InterPro" id="IPR018303">
    <property type="entry name" value="ATPase_P-typ_P_site"/>
</dbReference>
<dbReference type="Gene3D" id="3.40.50.1000">
    <property type="entry name" value="HAD superfamily/HAD-like"/>
    <property type="match status" value="1"/>
</dbReference>
<dbReference type="Pfam" id="PF13246">
    <property type="entry name" value="Cation_ATPase"/>
    <property type="match status" value="1"/>
</dbReference>
<dbReference type="PANTHER" id="PTHR43294:SF21">
    <property type="entry name" value="CATION TRANSPORTING ATPASE"/>
    <property type="match status" value="1"/>
</dbReference>
<feature type="transmembrane region" description="Helical" evidence="14">
    <location>
        <begin position="256"/>
        <end position="277"/>
    </location>
</feature>
<dbReference type="InterPro" id="IPR004014">
    <property type="entry name" value="ATPase_P-typ_cation-transptr_N"/>
</dbReference>
<comment type="caution">
    <text evidence="16">The sequence shown here is derived from an EMBL/GenBank/DDBJ whole genome shotgun (WGS) entry which is preliminary data.</text>
</comment>